<dbReference type="PANTHER" id="PTHR11252:SF0">
    <property type="entry name" value="POLYRIBONUCLEOTIDE NUCLEOTIDYLTRANSFERASE 1, MITOCHONDRIAL"/>
    <property type="match status" value="1"/>
</dbReference>
<dbReference type="EMBL" id="PFEV01000107">
    <property type="protein sequence ID" value="PIV70956.1"/>
    <property type="molecule type" value="Genomic_DNA"/>
</dbReference>
<reference evidence="3" key="1">
    <citation type="submission" date="2017-09" db="EMBL/GenBank/DDBJ databases">
        <title>Depth-based differentiation of microbial function through sediment-hosted aquifers and enrichment of novel symbionts in the deep terrestrial subsurface.</title>
        <authorList>
            <person name="Probst A.J."/>
            <person name="Ladd B."/>
            <person name="Jarett J.K."/>
            <person name="Geller-Mcgrath D.E."/>
            <person name="Sieber C.M.K."/>
            <person name="Emerson J.B."/>
            <person name="Anantharaman K."/>
            <person name="Thomas B.C."/>
            <person name="Malmstrom R."/>
            <person name="Stieglmeier M."/>
            <person name="Klingl A."/>
            <person name="Woyke T."/>
            <person name="Ryan C.M."/>
            <person name="Banfield J.F."/>
        </authorList>
    </citation>
    <scope>NUCLEOTIDE SEQUENCE [LARGE SCALE GENOMIC DNA]</scope>
</reference>
<dbReference type="GO" id="GO:0006402">
    <property type="term" value="P:mRNA catabolic process"/>
    <property type="evidence" value="ECO:0007669"/>
    <property type="project" value="InterPro"/>
</dbReference>
<dbReference type="GO" id="GO:0005829">
    <property type="term" value="C:cytosol"/>
    <property type="evidence" value="ECO:0007669"/>
    <property type="project" value="TreeGrafter"/>
</dbReference>
<organism evidence="2 3">
    <name type="scientific">Candidatus Roizmanbacteria bacterium CG17_big_fil_post_rev_8_21_14_2_50_39_7</name>
    <dbReference type="NCBI Taxonomy" id="1974858"/>
    <lineage>
        <taxon>Bacteria</taxon>
        <taxon>Candidatus Roizmaniibacteriota</taxon>
    </lineage>
</organism>
<dbReference type="GO" id="GO:0000175">
    <property type="term" value="F:3'-5'-RNA exonuclease activity"/>
    <property type="evidence" value="ECO:0007669"/>
    <property type="project" value="TreeGrafter"/>
</dbReference>
<proteinExistence type="predicted"/>
<dbReference type="Gene3D" id="3.30.230.70">
    <property type="entry name" value="GHMP Kinase, N-terminal domain"/>
    <property type="match status" value="1"/>
</dbReference>
<dbReference type="GO" id="GO:0004654">
    <property type="term" value="F:polyribonucleotide nucleotidyltransferase activity"/>
    <property type="evidence" value="ECO:0007669"/>
    <property type="project" value="InterPro"/>
</dbReference>
<dbReference type="AlphaFoldDB" id="A0A2M7EK59"/>
<dbReference type="Pfam" id="PF03725">
    <property type="entry name" value="RNase_PH_C"/>
    <property type="match status" value="1"/>
</dbReference>
<name>A0A2M7EK59_9BACT</name>
<dbReference type="InterPro" id="IPR012162">
    <property type="entry name" value="PNPase"/>
</dbReference>
<protein>
    <submittedName>
        <fullName evidence="2">Polyribonucleotide nucleotidyltransferase</fullName>
    </submittedName>
</protein>
<sequence>MSIDGVNSPDILAALTVVAALQASPIPWKGPIATSRVGAVKNGEVTFIVNPTEEDQKFSVLDLVVSSSEEKVVMIETRAEELKEDLI</sequence>
<comment type="caution">
    <text evidence="2">The sequence shown here is derived from an EMBL/GenBank/DDBJ whole genome shotgun (WGS) entry which is preliminary data.</text>
</comment>
<feature type="domain" description="Exoribonuclease phosphorolytic" evidence="1">
    <location>
        <begin position="30"/>
        <end position="86"/>
    </location>
</feature>
<dbReference type="PANTHER" id="PTHR11252">
    <property type="entry name" value="POLYRIBONUCLEOTIDE NUCLEOTIDYLTRANSFERASE"/>
    <property type="match status" value="1"/>
</dbReference>
<dbReference type="SUPFAM" id="SSF55666">
    <property type="entry name" value="Ribonuclease PH domain 2-like"/>
    <property type="match status" value="1"/>
</dbReference>
<dbReference type="InterPro" id="IPR027408">
    <property type="entry name" value="PNPase/RNase_PH_dom_sf"/>
</dbReference>
<gene>
    <name evidence="2" type="ORF">COW57_02325</name>
</gene>
<dbReference type="GO" id="GO:0003723">
    <property type="term" value="F:RNA binding"/>
    <property type="evidence" value="ECO:0007669"/>
    <property type="project" value="InterPro"/>
</dbReference>
<feature type="non-terminal residue" evidence="2">
    <location>
        <position position="87"/>
    </location>
</feature>
<evidence type="ECO:0000259" key="1">
    <source>
        <dbReference type="Pfam" id="PF03725"/>
    </source>
</evidence>
<accession>A0A2M7EK59</accession>
<keyword evidence="2" id="KW-0808">Transferase</keyword>
<evidence type="ECO:0000313" key="2">
    <source>
        <dbReference type="EMBL" id="PIV70956.1"/>
    </source>
</evidence>
<dbReference type="InterPro" id="IPR015847">
    <property type="entry name" value="ExoRNase_PH_dom2"/>
</dbReference>
<dbReference type="Proteomes" id="UP000228762">
    <property type="component" value="Unassembled WGS sequence"/>
</dbReference>
<dbReference type="InterPro" id="IPR036345">
    <property type="entry name" value="ExoRNase_PH_dom2_sf"/>
</dbReference>
<evidence type="ECO:0000313" key="3">
    <source>
        <dbReference type="Proteomes" id="UP000228762"/>
    </source>
</evidence>